<evidence type="ECO:0000313" key="5">
    <source>
        <dbReference type="Proteomes" id="UP000290189"/>
    </source>
</evidence>
<dbReference type="EMBL" id="CDSF01000082">
    <property type="protein sequence ID" value="CEO98122.1"/>
    <property type="molecule type" value="Genomic_DNA"/>
</dbReference>
<evidence type="ECO:0000313" key="3">
    <source>
        <dbReference type="EMBL" id="SPQ96058.1"/>
    </source>
</evidence>
<evidence type="ECO:0000313" key="4">
    <source>
        <dbReference type="Proteomes" id="UP000039324"/>
    </source>
</evidence>
<reference evidence="2 4" key="1">
    <citation type="submission" date="2015-02" db="EMBL/GenBank/DDBJ databases">
        <authorList>
            <person name="Chooi Y.-H."/>
        </authorList>
    </citation>
    <scope>NUCLEOTIDE SEQUENCE [LARGE SCALE GENOMIC DNA]</scope>
    <source>
        <strain evidence="2">E3</strain>
    </source>
</reference>
<feature type="region of interest" description="Disordered" evidence="1">
    <location>
        <begin position="1"/>
        <end position="35"/>
    </location>
</feature>
<dbReference type="Proteomes" id="UP000039324">
    <property type="component" value="Unassembled WGS sequence"/>
</dbReference>
<evidence type="ECO:0000313" key="2">
    <source>
        <dbReference type="EMBL" id="CEO98122.1"/>
    </source>
</evidence>
<evidence type="ECO:0000256" key="1">
    <source>
        <dbReference type="SAM" id="MobiDB-lite"/>
    </source>
</evidence>
<keyword evidence="3" id="KW-0496">Mitochondrion</keyword>
<name>A0A0G4ISF2_PLABS</name>
<keyword evidence="4" id="KW-1185">Reference proteome</keyword>
<dbReference type="AlphaFoldDB" id="A0A0G4ISF2"/>
<feature type="compositionally biased region" description="Polar residues" evidence="1">
    <location>
        <begin position="1"/>
        <end position="26"/>
    </location>
</feature>
<dbReference type="Proteomes" id="UP000290189">
    <property type="component" value="Unassembled WGS sequence"/>
</dbReference>
<reference evidence="3 5" key="2">
    <citation type="submission" date="2018-03" db="EMBL/GenBank/DDBJ databases">
        <authorList>
            <person name="Fogelqvist J."/>
        </authorList>
    </citation>
    <scope>NUCLEOTIDE SEQUENCE [LARGE SCALE GENOMIC DNA]</scope>
</reference>
<sequence length="273" mass="30286">MAQLSTAISIQSSSTHQTPGWATQDLTPGPHRDRIPASNLELITRRGGGAGRSLGAPWPWLRQVHGDRPLVSVAHRRRLFQLPRRFWPRVLMHRIILAGSRPRASLTTQSTYGVWDVRISFAGIVAEPLTCTMPPPGIVMYVLVALLACRSTAAPCKDPDMKILSTVRFQIGDMECFRECNGSAPDRFLPCYSKCMTDNRLYTLFSKSCRQCTNQRAVCYFDCNFPEINQTICCETCDAQLTQCASGSASNAALLSPVRPKPVQNRAPSPLYL</sequence>
<proteinExistence type="predicted"/>
<accession>A0A0G4ISF2</accession>
<dbReference type="EMBL" id="OVEO01000005">
    <property type="protein sequence ID" value="SPQ96058.1"/>
    <property type="molecule type" value="Genomic_DNA"/>
</dbReference>
<organism evidence="2 4">
    <name type="scientific">Plasmodiophora brassicae</name>
    <name type="common">Clubroot disease agent</name>
    <dbReference type="NCBI Taxonomy" id="37360"/>
    <lineage>
        <taxon>Eukaryota</taxon>
        <taxon>Sar</taxon>
        <taxon>Rhizaria</taxon>
        <taxon>Endomyxa</taxon>
        <taxon>Phytomyxea</taxon>
        <taxon>Plasmodiophorida</taxon>
        <taxon>Plasmodiophoridae</taxon>
        <taxon>Plasmodiophora</taxon>
    </lineage>
</organism>
<protein>
    <submittedName>
        <fullName evidence="2">Uncharacterized protein</fullName>
    </submittedName>
</protein>
<geneLocation type="mitochondrion" evidence="3"/>
<gene>
    <name evidence="2" type="ORF">PBRA_006236</name>
    <name evidence="3" type="ORF">PLBR_LOCUS3273</name>
</gene>